<name>A0ABT4B387_9ACTN</name>
<dbReference type="Proteomes" id="UP001151002">
    <property type="component" value="Unassembled WGS sequence"/>
</dbReference>
<evidence type="ECO:0000313" key="3">
    <source>
        <dbReference type="Proteomes" id="UP001151002"/>
    </source>
</evidence>
<keyword evidence="3" id="KW-1185">Reference proteome</keyword>
<sequence>MTDLSPGHAAAALAGVDQASAAVRQHSAWAVRAFTAYAIGTLIFFPAGGLLSAVVVNVAWAVFLLSLLAYARPRRVVGRGFRRLYLTAAAIWTVLWVGLTVLGHAAFPGNVAYWLVAGVVVAVPMAVAAGRARS</sequence>
<dbReference type="RefSeq" id="WP_267565313.1">
    <property type="nucleotide sequence ID" value="NZ_JAPNTZ010000008.1"/>
</dbReference>
<feature type="transmembrane region" description="Helical" evidence="1">
    <location>
        <begin position="43"/>
        <end position="71"/>
    </location>
</feature>
<organism evidence="2 3">
    <name type="scientific">Paractinoplanes pyxinae</name>
    <dbReference type="NCBI Taxonomy" id="2997416"/>
    <lineage>
        <taxon>Bacteria</taxon>
        <taxon>Bacillati</taxon>
        <taxon>Actinomycetota</taxon>
        <taxon>Actinomycetes</taxon>
        <taxon>Micromonosporales</taxon>
        <taxon>Micromonosporaceae</taxon>
        <taxon>Paractinoplanes</taxon>
    </lineage>
</organism>
<feature type="transmembrane region" description="Helical" evidence="1">
    <location>
        <begin position="83"/>
        <end position="105"/>
    </location>
</feature>
<proteinExistence type="predicted"/>
<evidence type="ECO:0000313" key="2">
    <source>
        <dbReference type="EMBL" id="MCY1140954.1"/>
    </source>
</evidence>
<evidence type="ECO:0000256" key="1">
    <source>
        <dbReference type="SAM" id="Phobius"/>
    </source>
</evidence>
<feature type="transmembrane region" description="Helical" evidence="1">
    <location>
        <begin position="111"/>
        <end position="130"/>
    </location>
</feature>
<accession>A0ABT4B387</accession>
<reference evidence="2" key="1">
    <citation type="submission" date="2022-11" db="EMBL/GenBank/DDBJ databases">
        <authorList>
            <person name="Somphong A."/>
            <person name="Phongsopitanun W."/>
        </authorList>
    </citation>
    <scope>NUCLEOTIDE SEQUENCE</scope>
    <source>
        <strain evidence="2">Pm04-4</strain>
    </source>
</reference>
<gene>
    <name evidence="2" type="ORF">OWR29_23395</name>
</gene>
<comment type="caution">
    <text evidence="2">The sequence shown here is derived from an EMBL/GenBank/DDBJ whole genome shotgun (WGS) entry which is preliminary data.</text>
</comment>
<protein>
    <submittedName>
        <fullName evidence="2">Uncharacterized protein</fullName>
    </submittedName>
</protein>
<keyword evidence="1" id="KW-0472">Membrane</keyword>
<keyword evidence="1" id="KW-0812">Transmembrane</keyword>
<dbReference type="EMBL" id="JAPNTZ010000008">
    <property type="protein sequence ID" value="MCY1140954.1"/>
    <property type="molecule type" value="Genomic_DNA"/>
</dbReference>
<keyword evidence="1" id="KW-1133">Transmembrane helix</keyword>